<protein>
    <submittedName>
        <fullName evidence="1">Uncharacterized protein</fullName>
    </submittedName>
</protein>
<gene>
    <name evidence="1" type="ORF">MRATA1EN3_LOCUS23210</name>
</gene>
<evidence type="ECO:0000313" key="1">
    <source>
        <dbReference type="EMBL" id="CAI9711997.1"/>
    </source>
</evidence>
<name>A0ACB0FGY3_RANTA</name>
<reference evidence="1" key="1">
    <citation type="submission" date="2023-05" db="EMBL/GenBank/DDBJ databases">
        <authorList>
            <consortium name="ELIXIR-Norway"/>
        </authorList>
    </citation>
    <scope>NUCLEOTIDE SEQUENCE</scope>
</reference>
<organism evidence="1 2">
    <name type="scientific">Rangifer tarandus platyrhynchus</name>
    <name type="common">Svalbard reindeer</name>
    <dbReference type="NCBI Taxonomy" id="3082113"/>
    <lineage>
        <taxon>Eukaryota</taxon>
        <taxon>Metazoa</taxon>
        <taxon>Chordata</taxon>
        <taxon>Craniata</taxon>
        <taxon>Vertebrata</taxon>
        <taxon>Euteleostomi</taxon>
        <taxon>Mammalia</taxon>
        <taxon>Eutheria</taxon>
        <taxon>Laurasiatheria</taxon>
        <taxon>Artiodactyla</taxon>
        <taxon>Ruminantia</taxon>
        <taxon>Pecora</taxon>
        <taxon>Cervidae</taxon>
        <taxon>Odocoileinae</taxon>
        <taxon>Rangifer</taxon>
    </lineage>
</organism>
<dbReference type="EMBL" id="OX596090">
    <property type="protein sequence ID" value="CAI9711997.1"/>
    <property type="molecule type" value="Genomic_DNA"/>
</dbReference>
<dbReference type="Proteomes" id="UP001162501">
    <property type="component" value="Chromosome 6"/>
</dbReference>
<evidence type="ECO:0000313" key="2">
    <source>
        <dbReference type="Proteomes" id="UP001162501"/>
    </source>
</evidence>
<proteinExistence type="predicted"/>
<sequence length="122" mass="12548">MTLLYSVQAREGQASSSSGDRLSCPRDGRDTASPVSPGPASPSLLAVLWSQNISTRKASRGLPGDNLPELGATARVPASQARSQEQMNVTVLAPGLGRADLTNLHMLRCISPAAGAAATVLP</sequence>
<accession>A0ACB0FGY3</accession>